<evidence type="ECO:0000313" key="5">
    <source>
        <dbReference type="Proteomes" id="UP001597391"/>
    </source>
</evidence>
<dbReference type="InterPro" id="IPR001498">
    <property type="entry name" value="Impact_N"/>
</dbReference>
<dbReference type="Proteomes" id="UP001597391">
    <property type="component" value="Unassembled WGS sequence"/>
</dbReference>
<comment type="similarity">
    <text evidence="1">Belongs to the IMPACT family.</text>
</comment>
<keyword evidence="5" id="KW-1185">Reference proteome</keyword>
<feature type="domain" description="Impact N-terminal" evidence="2">
    <location>
        <begin position="19"/>
        <end position="124"/>
    </location>
</feature>
<name>A0ABW5XC86_9MICO</name>
<dbReference type="Gene3D" id="3.30.70.240">
    <property type="match status" value="1"/>
</dbReference>
<dbReference type="Gene3D" id="3.30.230.30">
    <property type="entry name" value="Impact, N-terminal domain"/>
    <property type="match status" value="1"/>
</dbReference>
<dbReference type="Pfam" id="PF01205">
    <property type="entry name" value="Impact_N"/>
    <property type="match status" value="1"/>
</dbReference>
<proteinExistence type="inferred from homology"/>
<dbReference type="InterPro" id="IPR020569">
    <property type="entry name" value="UPF0029_Impact_CS"/>
</dbReference>
<feature type="domain" description="UPF0029" evidence="3">
    <location>
        <begin position="144"/>
        <end position="198"/>
    </location>
</feature>
<dbReference type="NCBIfam" id="TIGR00257">
    <property type="entry name" value="IMPACT_YIGZ"/>
    <property type="match status" value="1"/>
</dbReference>
<comment type="caution">
    <text evidence="4">The sequence shown here is derived from an EMBL/GenBank/DDBJ whole genome shotgun (WGS) entry which is preliminary data.</text>
</comment>
<dbReference type="EMBL" id="JBHUOP010000001">
    <property type="protein sequence ID" value="MFD2839565.1"/>
    <property type="molecule type" value="Genomic_DNA"/>
</dbReference>
<dbReference type="SUPFAM" id="SSF54211">
    <property type="entry name" value="Ribosomal protein S5 domain 2-like"/>
    <property type="match status" value="1"/>
</dbReference>
<reference evidence="5" key="1">
    <citation type="journal article" date="2019" name="Int. J. Syst. Evol. Microbiol.">
        <title>The Global Catalogue of Microorganisms (GCM) 10K type strain sequencing project: providing services to taxonomists for standard genome sequencing and annotation.</title>
        <authorList>
            <consortium name="The Broad Institute Genomics Platform"/>
            <consortium name="The Broad Institute Genome Sequencing Center for Infectious Disease"/>
            <person name="Wu L."/>
            <person name="Ma J."/>
        </authorList>
    </citation>
    <scope>NUCLEOTIDE SEQUENCE [LARGE SCALE GENOMIC DNA]</scope>
    <source>
        <strain evidence="5">KCTC 33576</strain>
    </source>
</reference>
<evidence type="ECO:0000259" key="2">
    <source>
        <dbReference type="Pfam" id="PF01205"/>
    </source>
</evidence>
<evidence type="ECO:0000259" key="3">
    <source>
        <dbReference type="Pfam" id="PF09186"/>
    </source>
</evidence>
<evidence type="ECO:0000313" key="4">
    <source>
        <dbReference type="EMBL" id="MFD2839565.1"/>
    </source>
</evidence>
<protein>
    <submittedName>
        <fullName evidence="4">YigZ family protein</fullName>
    </submittedName>
</protein>
<dbReference type="Pfam" id="PF09186">
    <property type="entry name" value="DUF1949"/>
    <property type="match status" value="1"/>
</dbReference>
<dbReference type="InterPro" id="IPR015796">
    <property type="entry name" value="Impact_YigZ-like"/>
</dbReference>
<dbReference type="PANTHER" id="PTHR16301:SF20">
    <property type="entry name" value="IMPACT FAMILY MEMBER YIGZ"/>
    <property type="match status" value="1"/>
</dbReference>
<sequence>MTTYPSTIAGGLSHEIVIKKSRFIAHAQHVKSIAEADAFIASIKTQYWDARHNCTALIVGETANSQRSNDDGEPSGTAGIPMLEVLRHRNLTDLAVVVTRYFGGVLLGAGGLVRAYSSAVSETLDQAHIVHRRLLNTYSISTFYDDAGRIEHFLRDWLSHNAGAFGAPNYTHRVEFRVSIEPQQEAELSAGLAALTAGACQLRLEGSHIVDVPA</sequence>
<organism evidence="4 5">
    <name type="scientific">Populibacterium corticicola</name>
    <dbReference type="NCBI Taxonomy" id="1812826"/>
    <lineage>
        <taxon>Bacteria</taxon>
        <taxon>Bacillati</taxon>
        <taxon>Actinomycetota</taxon>
        <taxon>Actinomycetes</taxon>
        <taxon>Micrococcales</taxon>
        <taxon>Jonesiaceae</taxon>
        <taxon>Populibacterium</taxon>
    </lineage>
</organism>
<dbReference type="InterPro" id="IPR015269">
    <property type="entry name" value="UPF0029_Impact_C"/>
</dbReference>
<dbReference type="InterPro" id="IPR036956">
    <property type="entry name" value="Impact_N_sf"/>
</dbReference>
<evidence type="ECO:0000256" key="1">
    <source>
        <dbReference type="ARBA" id="ARBA00007665"/>
    </source>
</evidence>
<dbReference type="RefSeq" id="WP_377465050.1">
    <property type="nucleotide sequence ID" value="NZ_JBHUOP010000001.1"/>
</dbReference>
<gene>
    <name evidence="4" type="ORF">ACFSYH_03170</name>
</gene>
<dbReference type="PROSITE" id="PS00910">
    <property type="entry name" value="UPF0029"/>
    <property type="match status" value="1"/>
</dbReference>
<dbReference type="InterPro" id="IPR023582">
    <property type="entry name" value="Impact"/>
</dbReference>
<dbReference type="PANTHER" id="PTHR16301">
    <property type="entry name" value="IMPACT-RELATED"/>
    <property type="match status" value="1"/>
</dbReference>
<accession>A0ABW5XC86</accession>
<dbReference type="InterPro" id="IPR020568">
    <property type="entry name" value="Ribosomal_Su5_D2-typ_SF"/>
</dbReference>